<feature type="domain" description="YbaK/aminoacyl-tRNA synthetase-associated" evidence="1">
    <location>
        <begin position="36"/>
        <end position="152"/>
    </location>
</feature>
<dbReference type="CDD" id="cd04333">
    <property type="entry name" value="ProX_deacylase"/>
    <property type="match status" value="1"/>
</dbReference>
<dbReference type="AlphaFoldDB" id="A0A0F0KVL0"/>
<dbReference type="EC" id="4.2.-.-" evidence="2"/>
<dbReference type="GO" id="GO:0002161">
    <property type="term" value="F:aminoacyl-tRNA deacylase activity"/>
    <property type="evidence" value="ECO:0007669"/>
    <property type="project" value="InterPro"/>
</dbReference>
<evidence type="ECO:0000259" key="1">
    <source>
        <dbReference type="Pfam" id="PF04073"/>
    </source>
</evidence>
<dbReference type="SUPFAM" id="SSF55826">
    <property type="entry name" value="YbaK/ProRS associated domain"/>
    <property type="match status" value="1"/>
</dbReference>
<dbReference type="PANTHER" id="PTHR30411:SF1">
    <property type="entry name" value="CYTOPLASMIC PROTEIN"/>
    <property type="match status" value="1"/>
</dbReference>
<sequence>MTDQAATAPLPERSRLVQEHVRAAGLASQVRELPDSARTAAQAAAALGCEIGAIGSSLLFLADEQPLLVMTSGRHRVDLDLLAAAVGAANVVMAPAATVREVTGQAIGGVAPVGHPSPVRTVIDAALRDYDVVWTAGGTPHTVMPMSFDELVALTGGDVVVVAAD</sequence>
<dbReference type="EMBL" id="JYIT01000072">
    <property type="protein sequence ID" value="KJL24913.1"/>
    <property type="molecule type" value="Genomic_DNA"/>
</dbReference>
<dbReference type="RefSeq" id="WP_045250334.1">
    <property type="nucleotide sequence ID" value="NZ_CP099706.1"/>
</dbReference>
<dbReference type="InterPro" id="IPR036754">
    <property type="entry name" value="YbaK/aa-tRNA-synt-asso_dom_sf"/>
</dbReference>
<dbReference type="OrthoDB" id="8536235at2"/>
<dbReference type="PATRIC" id="fig|582680.7.peg.1677"/>
<gene>
    <name evidence="2" type="primary">ybaK_2</name>
    <name evidence="2" type="ORF">RL72_01637</name>
</gene>
<comment type="caution">
    <text evidence="2">The sequence shown here is derived from an EMBL/GenBank/DDBJ whole genome shotgun (WGS) entry which is preliminary data.</text>
</comment>
<keyword evidence="3" id="KW-1185">Reference proteome</keyword>
<dbReference type="PANTHER" id="PTHR30411">
    <property type="entry name" value="CYTOPLASMIC PROTEIN"/>
    <property type="match status" value="1"/>
</dbReference>
<dbReference type="GO" id="GO:0016829">
    <property type="term" value="F:lyase activity"/>
    <property type="evidence" value="ECO:0007669"/>
    <property type="project" value="UniProtKB-KW"/>
</dbReference>
<name>A0A0F0KVL0_9MICO</name>
<protein>
    <submittedName>
        <fullName evidence="2">Cys-tRNA(Pro)/Cys-tRNA(Cys) deacylase YbaK</fullName>
        <ecNumber evidence="2">4.2.-.-</ecNumber>
    </submittedName>
</protein>
<dbReference type="Pfam" id="PF04073">
    <property type="entry name" value="tRNA_edit"/>
    <property type="match status" value="1"/>
</dbReference>
<dbReference type="Proteomes" id="UP000033448">
    <property type="component" value="Unassembled WGS sequence"/>
</dbReference>
<organism evidence="2 3">
    <name type="scientific">Microbacterium azadirachtae</name>
    <dbReference type="NCBI Taxonomy" id="582680"/>
    <lineage>
        <taxon>Bacteria</taxon>
        <taxon>Bacillati</taxon>
        <taxon>Actinomycetota</taxon>
        <taxon>Actinomycetes</taxon>
        <taxon>Micrococcales</taxon>
        <taxon>Microbacteriaceae</taxon>
        <taxon>Microbacterium</taxon>
    </lineage>
</organism>
<evidence type="ECO:0000313" key="3">
    <source>
        <dbReference type="Proteomes" id="UP000033448"/>
    </source>
</evidence>
<dbReference type="InterPro" id="IPR007214">
    <property type="entry name" value="YbaK/aa-tRNA-synth-assoc-dom"/>
</dbReference>
<dbReference type="Gene3D" id="3.90.960.10">
    <property type="entry name" value="YbaK/aminoacyl-tRNA synthetase-associated domain"/>
    <property type="match status" value="1"/>
</dbReference>
<evidence type="ECO:0000313" key="2">
    <source>
        <dbReference type="EMBL" id="KJL24913.1"/>
    </source>
</evidence>
<keyword evidence="2" id="KW-0456">Lyase</keyword>
<reference evidence="2 3" key="1">
    <citation type="submission" date="2015-02" db="EMBL/GenBank/DDBJ databases">
        <title>Draft genome sequences of ten Microbacterium spp. with emphasis on heavy metal contaminated environments.</title>
        <authorList>
            <person name="Corretto E."/>
        </authorList>
    </citation>
    <scope>NUCLEOTIDE SEQUENCE [LARGE SCALE GENOMIC DNA]</scope>
    <source>
        <strain evidence="2 3">DSM 23848</strain>
    </source>
</reference>
<accession>A0A0F0KVL0</accession>
<proteinExistence type="predicted"/>